<feature type="transmembrane region" description="Helical" evidence="6">
    <location>
        <begin position="391"/>
        <end position="410"/>
    </location>
</feature>
<name>A0A318N1H1_9PROT</name>
<evidence type="ECO:0000256" key="5">
    <source>
        <dbReference type="ARBA" id="ARBA00023136"/>
    </source>
</evidence>
<dbReference type="Proteomes" id="UP000247565">
    <property type="component" value="Unassembled WGS sequence"/>
</dbReference>
<dbReference type="Pfam" id="PF01943">
    <property type="entry name" value="Polysacc_synt"/>
    <property type="match status" value="1"/>
</dbReference>
<dbReference type="InterPro" id="IPR002797">
    <property type="entry name" value="Polysacc_synth"/>
</dbReference>
<keyword evidence="3 6" id="KW-0812">Transmembrane</keyword>
<dbReference type="GeneID" id="83703659"/>
<keyword evidence="2" id="KW-1003">Cell membrane</keyword>
<keyword evidence="5 6" id="KW-0472">Membrane</keyword>
<sequence>MPKNKIPSYRGSLRRSGYNVLKLLSGKIINVPLGLAQIYLTTRLIGDKGYGFLVLIYAFGQLVGDVAEFQSWQTVLHYGLKPYQNKDLPLFQRVLRFSFLLDACSATFALVVSVLIAINFSNILGWPPEWHYLGIIFSFSVLFTTSATANGVLLLLNRYDLLAIQGTTTTTVRFLGIAFLTLIHGGMLGAVIVWTFATFMNFITILVTALYQLYKQGFLKGFFNRINDGLTKDLPGIWKFAWNTNINMTFSLVSAHITAQIIGSMLGTVQNARYSIANKISEAIAKPVIMLQSTLYPEMTRSWQGSKPSHLYKMALQITLLTGGIISVIFLILPYIAPYIISLLLHKSTTPETLHLLYWLAGAKAVILWGISLEPILITTGNTKGASISRGINSFIYIPMLIIFIQKWGIQGIGPATLISSVLLVISQILFVIKYKKKTITQ</sequence>
<evidence type="ECO:0000256" key="4">
    <source>
        <dbReference type="ARBA" id="ARBA00022989"/>
    </source>
</evidence>
<protein>
    <recommendedName>
        <fullName evidence="9">Polysaccharide biosynthesis protein</fullName>
    </recommendedName>
</protein>
<feature type="transmembrane region" description="Helical" evidence="6">
    <location>
        <begin position="416"/>
        <end position="433"/>
    </location>
</feature>
<feature type="transmembrane region" description="Helical" evidence="6">
    <location>
        <begin position="162"/>
        <end position="185"/>
    </location>
</feature>
<evidence type="ECO:0008006" key="9">
    <source>
        <dbReference type="Google" id="ProtNLM"/>
    </source>
</evidence>
<feature type="transmembrane region" description="Helical" evidence="6">
    <location>
        <begin position="314"/>
        <end position="336"/>
    </location>
</feature>
<evidence type="ECO:0000256" key="3">
    <source>
        <dbReference type="ARBA" id="ARBA00022692"/>
    </source>
</evidence>
<dbReference type="InterPro" id="IPR050833">
    <property type="entry name" value="Poly_Biosynth_Transport"/>
</dbReference>
<feature type="transmembrane region" description="Helical" evidence="6">
    <location>
        <begin position="130"/>
        <end position="155"/>
    </location>
</feature>
<evidence type="ECO:0000313" key="8">
    <source>
        <dbReference type="Proteomes" id="UP000247565"/>
    </source>
</evidence>
<gene>
    <name evidence="7" type="ORF">DK869_06125</name>
</gene>
<comment type="caution">
    <text evidence="7">The sequence shown here is derived from an EMBL/GenBank/DDBJ whole genome shotgun (WGS) entry which is preliminary data.</text>
</comment>
<dbReference type="OrthoDB" id="493991at2"/>
<reference evidence="7 8" key="1">
    <citation type="submission" date="2018-05" db="EMBL/GenBank/DDBJ databases">
        <title>Reference genomes for bee gut microbiota database.</title>
        <authorList>
            <person name="Ellegaard K.M."/>
        </authorList>
    </citation>
    <scope>NUCLEOTIDE SEQUENCE [LARGE SCALE GENOMIC DNA]</scope>
    <source>
        <strain evidence="7 8">ESL0284</strain>
    </source>
</reference>
<dbReference type="EMBL" id="QGLT01000003">
    <property type="protein sequence ID" value="PXZ00211.1"/>
    <property type="molecule type" value="Genomic_DNA"/>
</dbReference>
<dbReference type="GO" id="GO:0005886">
    <property type="term" value="C:plasma membrane"/>
    <property type="evidence" value="ECO:0007669"/>
    <property type="project" value="UniProtKB-SubCell"/>
</dbReference>
<evidence type="ECO:0000256" key="2">
    <source>
        <dbReference type="ARBA" id="ARBA00022475"/>
    </source>
</evidence>
<keyword evidence="4 6" id="KW-1133">Transmembrane helix</keyword>
<comment type="subcellular location">
    <subcellularLocation>
        <location evidence="1">Cell membrane</location>
        <topology evidence="1">Multi-pass membrane protein</topology>
    </subcellularLocation>
</comment>
<evidence type="ECO:0000313" key="7">
    <source>
        <dbReference type="EMBL" id="PXZ00211.1"/>
    </source>
</evidence>
<dbReference type="PANTHER" id="PTHR30250">
    <property type="entry name" value="PST FAMILY PREDICTED COLANIC ACID TRANSPORTER"/>
    <property type="match status" value="1"/>
</dbReference>
<evidence type="ECO:0000256" key="6">
    <source>
        <dbReference type="SAM" id="Phobius"/>
    </source>
</evidence>
<organism evidence="7 8">
    <name type="scientific">Commensalibacter melissae</name>
    <dbReference type="NCBI Taxonomy" id="2070537"/>
    <lineage>
        <taxon>Bacteria</taxon>
        <taxon>Pseudomonadati</taxon>
        <taxon>Pseudomonadota</taxon>
        <taxon>Alphaproteobacteria</taxon>
        <taxon>Acetobacterales</taxon>
        <taxon>Acetobacteraceae</taxon>
    </lineage>
</organism>
<feature type="transmembrane region" description="Helical" evidence="6">
    <location>
        <begin position="356"/>
        <end position="379"/>
    </location>
</feature>
<dbReference type="AlphaFoldDB" id="A0A318N1H1"/>
<proteinExistence type="predicted"/>
<dbReference type="PANTHER" id="PTHR30250:SF31">
    <property type="entry name" value="INNER MEMBRANE PROTEIN YGHQ"/>
    <property type="match status" value="1"/>
</dbReference>
<feature type="transmembrane region" description="Helical" evidence="6">
    <location>
        <begin position="97"/>
        <end position="118"/>
    </location>
</feature>
<dbReference type="RefSeq" id="WP_110439134.1">
    <property type="nucleotide sequence ID" value="NZ_CP033087.1"/>
</dbReference>
<accession>A0A318N1H1</accession>
<evidence type="ECO:0000256" key="1">
    <source>
        <dbReference type="ARBA" id="ARBA00004651"/>
    </source>
</evidence>
<feature type="transmembrane region" description="Helical" evidence="6">
    <location>
        <begin position="191"/>
        <end position="214"/>
    </location>
</feature>
<keyword evidence="8" id="KW-1185">Reference proteome</keyword>